<proteinExistence type="predicted"/>
<dbReference type="InterPro" id="IPR011422">
    <property type="entry name" value="BRAP2/ETP1_RRM"/>
</dbReference>
<feature type="non-terminal residue" evidence="8">
    <location>
        <position position="424"/>
    </location>
</feature>
<dbReference type="InterPro" id="IPR001841">
    <property type="entry name" value="Znf_RING"/>
</dbReference>
<dbReference type="Pfam" id="PF13639">
    <property type="entry name" value="zf-RING_2"/>
    <property type="match status" value="1"/>
</dbReference>
<evidence type="ECO:0000256" key="4">
    <source>
        <dbReference type="PROSITE-ProRule" id="PRU00502"/>
    </source>
</evidence>
<accession>A0ABD2PRU5</accession>
<dbReference type="Pfam" id="PF02148">
    <property type="entry name" value="zf-UBP"/>
    <property type="match status" value="1"/>
</dbReference>
<feature type="domain" description="RING-type" evidence="6">
    <location>
        <begin position="154"/>
        <end position="195"/>
    </location>
</feature>
<dbReference type="AlphaFoldDB" id="A0ABD2PRU5"/>
<dbReference type="PANTHER" id="PTHR24007">
    <property type="entry name" value="BRCA1-ASSOCIATED PROTEIN"/>
    <property type="match status" value="1"/>
</dbReference>
<keyword evidence="9" id="KW-1185">Reference proteome</keyword>
<dbReference type="InterPro" id="IPR013083">
    <property type="entry name" value="Znf_RING/FYVE/PHD"/>
</dbReference>
<dbReference type="PROSITE" id="PS50271">
    <property type="entry name" value="ZF_UBP"/>
    <property type="match status" value="1"/>
</dbReference>
<feature type="domain" description="UBP-type" evidence="7">
    <location>
        <begin position="192"/>
        <end position="284"/>
    </location>
</feature>
<dbReference type="InterPro" id="IPR001607">
    <property type="entry name" value="Znf_UBP"/>
</dbReference>
<dbReference type="Gene3D" id="3.30.40.10">
    <property type="entry name" value="Zinc/RING finger domain, C3HC4 (zinc finger)"/>
    <property type="match status" value="2"/>
</dbReference>
<sequence>MSKLNSPSAPHDDSDIVFLSGNPNVEITEGIVHFYKDKHSLTSLDSNTLPSLICMLSVPAYLQLRDILHFIEGVQEDIEELKIVRDGKPNSYMTFLKFVSSEKALNFFNCYNGVKYTSMDEDCCQLAFISHIEAVCSSVGGMFPIKDLIELPSCSVCLERLDEPVQGILTTVLCNHSFHDRCLAQMKELTCPICRYVQSPEMVGDSACADCDLRENLWICLICGNVGCGRYGKKHAYKHFTTTGHIFALELGQNLVWDYVDDAYVHRLVVNQDDGKVVQLGASSETGDKKLDAISMEYSAVLINQLESQRHHFETQIERITQHTHETVSRLEESNKMAMSKIESLEQSLAEVNKKHLLNQKKLETKELEEERAVAKSTLVVQTEWKQRAEENEIRIKELEEELNDLMVNLQFRDKLEEVKKSEQ</sequence>
<name>A0ABD2PRU5_9PLAT</name>
<dbReference type="CDD" id="cd16457">
    <property type="entry name" value="RING-H2_BRAP2"/>
    <property type="match status" value="1"/>
</dbReference>
<evidence type="ECO:0000256" key="5">
    <source>
        <dbReference type="SAM" id="Coils"/>
    </source>
</evidence>
<dbReference type="Pfam" id="PF07576">
    <property type="entry name" value="BRAP2"/>
    <property type="match status" value="1"/>
</dbReference>
<keyword evidence="5" id="KW-0175">Coiled coil</keyword>
<evidence type="ECO:0000313" key="8">
    <source>
        <dbReference type="EMBL" id="KAL3310190.1"/>
    </source>
</evidence>
<dbReference type="InterPro" id="IPR047243">
    <property type="entry name" value="RING-H2_BRAP2"/>
</dbReference>
<organism evidence="8 9">
    <name type="scientific">Cichlidogyrus casuarinus</name>
    <dbReference type="NCBI Taxonomy" id="1844966"/>
    <lineage>
        <taxon>Eukaryota</taxon>
        <taxon>Metazoa</taxon>
        <taxon>Spiralia</taxon>
        <taxon>Lophotrochozoa</taxon>
        <taxon>Platyhelminthes</taxon>
        <taxon>Monogenea</taxon>
        <taxon>Monopisthocotylea</taxon>
        <taxon>Dactylogyridea</taxon>
        <taxon>Ancyrocephalidae</taxon>
        <taxon>Cichlidogyrus</taxon>
    </lineage>
</organism>
<dbReference type="SMART" id="SM00184">
    <property type="entry name" value="RING"/>
    <property type="match status" value="1"/>
</dbReference>
<reference evidence="8 9" key="1">
    <citation type="submission" date="2024-11" db="EMBL/GenBank/DDBJ databases">
        <title>Adaptive evolution of stress response genes in parasites aligns with host niche diversity.</title>
        <authorList>
            <person name="Hahn C."/>
            <person name="Resl P."/>
        </authorList>
    </citation>
    <scope>NUCLEOTIDE SEQUENCE [LARGE SCALE GENOMIC DNA]</scope>
    <source>
        <strain evidence="8">EGGRZ-B1_66</strain>
        <tissue evidence="8">Body</tissue>
    </source>
</reference>
<dbReference type="EMBL" id="JBJKFK010003168">
    <property type="protein sequence ID" value="KAL3310190.1"/>
    <property type="molecule type" value="Genomic_DNA"/>
</dbReference>
<dbReference type="SUPFAM" id="SSF57850">
    <property type="entry name" value="RING/U-box"/>
    <property type="match status" value="2"/>
</dbReference>
<evidence type="ECO:0008006" key="10">
    <source>
        <dbReference type="Google" id="ProtNLM"/>
    </source>
</evidence>
<dbReference type="GO" id="GO:0008270">
    <property type="term" value="F:zinc ion binding"/>
    <property type="evidence" value="ECO:0007669"/>
    <property type="project" value="UniProtKB-KW"/>
</dbReference>
<gene>
    <name evidence="8" type="ORF">Ciccas_011250</name>
</gene>
<evidence type="ECO:0000259" key="6">
    <source>
        <dbReference type="PROSITE" id="PS50089"/>
    </source>
</evidence>
<protein>
    <recommendedName>
        <fullName evidence="10">BRCA1-associated protein</fullName>
    </recommendedName>
</protein>
<keyword evidence="3" id="KW-0862">Zinc</keyword>
<keyword evidence="2 4" id="KW-0863">Zinc-finger</keyword>
<keyword evidence="1" id="KW-0479">Metal-binding</keyword>
<dbReference type="PROSITE" id="PS50089">
    <property type="entry name" value="ZF_RING_2"/>
    <property type="match status" value="1"/>
</dbReference>
<evidence type="ECO:0000256" key="1">
    <source>
        <dbReference type="ARBA" id="ARBA00022723"/>
    </source>
</evidence>
<evidence type="ECO:0000256" key="2">
    <source>
        <dbReference type="ARBA" id="ARBA00022771"/>
    </source>
</evidence>
<evidence type="ECO:0000313" key="9">
    <source>
        <dbReference type="Proteomes" id="UP001626550"/>
    </source>
</evidence>
<evidence type="ECO:0000256" key="3">
    <source>
        <dbReference type="ARBA" id="ARBA00022833"/>
    </source>
</evidence>
<dbReference type="PANTHER" id="PTHR24007:SF7">
    <property type="entry name" value="BRCA1-ASSOCIATED PROTEIN"/>
    <property type="match status" value="1"/>
</dbReference>
<comment type="caution">
    <text evidence="8">The sequence shown here is derived from an EMBL/GenBank/DDBJ whole genome shotgun (WGS) entry which is preliminary data.</text>
</comment>
<feature type="coiled-coil region" evidence="5">
    <location>
        <begin position="303"/>
        <end position="416"/>
    </location>
</feature>
<evidence type="ECO:0000259" key="7">
    <source>
        <dbReference type="PROSITE" id="PS50271"/>
    </source>
</evidence>
<dbReference type="SMART" id="SM00290">
    <property type="entry name" value="ZnF_UBP"/>
    <property type="match status" value="1"/>
</dbReference>
<dbReference type="Proteomes" id="UP001626550">
    <property type="component" value="Unassembled WGS sequence"/>
</dbReference>